<dbReference type="Pfam" id="PF01171">
    <property type="entry name" value="ATP_bind_3"/>
    <property type="match status" value="1"/>
</dbReference>
<feature type="domain" description="tRNA(Ile)-lysidine synthase substrate-binding" evidence="9">
    <location>
        <begin position="251"/>
        <end position="311"/>
    </location>
</feature>
<dbReference type="InterPro" id="IPR012795">
    <property type="entry name" value="tRNA_Ile_lys_synt_N"/>
</dbReference>
<comment type="domain">
    <text evidence="7">The N-terminal region contains the highly conserved SGGXDS motif, predicted to be a P-loop motif involved in ATP binding.</text>
</comment>
<feature type="domain" description="tRNA(Ile)-lysidine/2-thiocytidine synthase N-terminal" evidence="8">
    <location>
        <begin position="20"/>
        <end position="203"/>
    </location>
</feature>
<dbReference type="InterPro" id="IPR015262">
    <property type="entry name" value="tRNA_Ile_lys_synt_subst-bd"/>
</dbReference>
<dbReference type="EC" id="6.3.4.19" evidence="7"/>
<dbReference type="NCBIfam" id="TIGR02432">
    <property type="entry name" value="lysidine_TilS_N"/>
    <property type="match status" value="1"/>
</dbReference>
<keyword evidence="4 7" id="KW-0547">Nucleotide-binding</keyword>
<dbReference type="InterPro" id="IPR011063">
    <property type="entry name" value="TilS/TtcA_N"/>
</dbReference>
<dbReference type="RefSeq" id="WP_184707938.1">
    <property type="nucleotide sequence ID" value="NZ_JACHKZ010000010.1"/>
</dbReference>
<keyword evidence="3 7" id="KW-0819">tRNA processing</keyword>
<protein>
    <recommendedName>
        <fullName evidence="7">tRNA(Ile)-lysidine synthase</fullName>
        <ecNumber evidence="7">6.3.4.19</ecNumber>
    </recommendedName>
    <alternativeName>
        <fullName evidence="7">tRNA(Ile)-2-lysyl-cytidine synthase</fullName>
    </alternativeName>
    <alternativeName>
        <fullName evidence="7">tRNA(Ile)-lysidine synthetase</fullName>
    </alternativeName>
</protein>
<comment type="subcellular location">
    <subcellularLocation>
        <location evidence="7">Cytoplasm</location>
    </subcellularLocation>
</comment>
<dbReference type="InterPro" id="IPR014729">
    <property type="entry name" value="Rossmann-like_a/b/a_fold"/>
</dbReference>
<proteinExistence type="inferred from homology"/>
<reference evidence="10 11" key="1">
    <citation type="submission" date="2020-08" db="EMBL/GenBank/DDBJ databases">
        <title>Functional genomics of gut bacteria from endangered species of beetles.</title>
        <authorList>
            <person name="Carlos-Shanley C."/>
        </authorList>
    </citation>
    <scope>NUCLEOTIDE SEQUENCE [LARGE SCALE GENOMIC DNA]</scope>
    <source>
        <strain evidence="10 11">S00124</strain>
    </source>
</reference>
<dbReference type="PANTHER" id="PTHR43033">
    <property type="entry name" value="TRNA(ILE)-LYSIDINE SYNTHASE-RELATED"/>
    <property type="match status" value="1"/>
</dbReference>
<evidence type="ECO:0000313" key="11">
    <source>
        <dbReference type="Proteomes" id="UP000562492"/>
    </source>
</evidence>
<dbReference type="SUPFAM" id="SSF52402">
    <property type="entry name" value="Adenine nucleotide alpha hydrolases-like"/>
    <property type="match status" value="1"/>
</dbReference>
<dbReference type="SUPFAM" id="SSF82829">
    <property type="entry name" value="MesJ substrate recognition domain-like"/>
    <property type="match status" value="1"/>
</dbReference>
<organism evidence="10 11">
    <name type="scientific">Comamonas odontotermitis</name>
    <dbReference type="NCBI Taxonomy" id="379895"/>
    <lineage>
        <taxon>Bacteria</taxon>
        <taxon>Pseudomonadati</taxon>
        <taxon>Pseudomonadota</taxon>
        <taxon>Betaproteobacteria</taxon>
        <taxon>Burkholderiales</taxon>
        <taxon>Comamonadaceae</taxon>
        <taxon>Comamonas</taxon>
    </lineage>
</organism>
<evidence type="ECO:0000256" key="1">
    <source>
        <dbReference type="ARBA" id="ARBA00022490"/>
    </source>
</evidence>
<dbReference type="Gene3D" id="3.40.50.620">
    <property type="entry name" value="HUPs"/>
    <property type="match status" value="1"/>
</dbReference>
<keyword evidence="2 7" id="KW-0436">Ligase</keyword>
<evidence type="ECO:0000256" key="5">
    <source>
        <dbReference type="ARBA" id="ARBA00022840"/>
    </source>
</evidence>
<dbReference type="Proteomes" id="UP000562492">
    <property type="component" value="Unassembled WGS sequence"/>
</dbReference>
<dbReference type="Pfam" id="PF09179">
    <property type="entry name" value="TilS"/>
    <property type="match status" value="1"/>
</dbReference>
<keyword evidence="1 7" id="KW-0963">Cytoplasm</keyword>
<dbReference type="Gene3D" id="1.20.59.20">
    <property type="match status" value="1"/>
</dbReference>
<keyword evidence="11" id="KW-1185">Reference proteome</keyword>
<gene>
    <name evidence="7" type="primary">tilS</name>
    <name evidence="10" type="ORF">HNP33_002031</name>
</gene>
<evidence type="ECO:0000256" key="7">
    <source>
        <dbReference type="HAMAP-Rule" id="MF_01161"/>
    </source>
</evidence>
<comment type="caution">
    <text evidence="10">The sequence shown here is derived from an EMBL/GenBank/DDBJ whole genome shotgun (WGS) entry which is preliminary data.</text>
</comment>
<evidence type="ECO:0000256" key="6">
    <source>
        <dbReference type="ARBA" id="ARBA00048539"/>
    </source>
</evidence>
<name>A0ABR6RFV1_9BURK</name>
<comment type="function">
    <text evidence="7">Ligates lysine onto the cytidine present at position 34 of the AUA codon-specific tRNA(Ile) that contains the anticodon CAU, in an ATP-dependent manner. Cytidine is converted to lysidine, thus changing the amino acid specificity of the tRNA from methionine to isoleucine.</text>
</comment>
<dbReference type="HAMAP" id="MF_01161">
    <property type="entry name" value="tRNA_Ile_lys_synt"/>
    <property type="match status" value="1"/>
</dbReference>
<accession>A0ABR6RFV1</accession>
<dbReference type="EMBL" id="JACHKZ010000010">
    <property type="protein sequence ID" value="MBB6577963.1"/>
    <property type="molecule type" value="Genomic_DNA"/>
</dbReference>
<evidence type="ECO:0000259" key="8">
    <source>
        <dbReference type="Pfam" id="PF01171"/>
    </source>
</evidence>
<evidence type="ECO:0000256" key="4">
    <source>
        <dbReference type="ARBA" id="ARBA00022741"/>
    </source>
</evidence>
<feature type="binding site" evidence="7">
    <location>
        <begin position="24"/>
        <end position="29"/>
    </location>
    <ligand>
        <name>ATP</name>
        <dbReference type="ChEBI" id="CHEBI:30616"/>
    </ligand>
</feature>
<keyword evidence="5 7" id="KW-0067">ATP-binding</keyword>
<dbReference type="InterPro" id="IPR012094">
    <property type="entry name" value="tRNA_Ile_lys_synt"/>
</dbReference>
<sequence>MADPRILSVLEGWRPALPLAVAYSGGADSTALLWACSQRFAGQVAAFHINHGLQAAATDFAMHCQQQCAAWGIPLHIARVAAHNAPGQSPEDAARIARYKALEQLAHAANAQNAIQTIVLAQHADDQVETVLLALSRGAGVAGLAGMRPAWEQDGVRWERPYLAGRGQIGGAQIRADLRALGIEWVEDPTNADLGLTRNRIRALVAPALAQAFPQFASTLARSAANAAQAAELLDELAHMDLQATGRPPAIKALQALSVARMGNVLRYWLRIEHCQTPSSAQLAQLVQQLQHCTTRGHQIHLKVGLGTIQRRGGVIDWYNPSVLV</sequence>
<comment type="catalytic activity">
    <reaction evidence="6 7">
        <text>cytidine(34) in tRNA(Ile2) + L-lysine + ATP = lysidine(34) in tRNA(Ile2) + AMP + diphosphate + H(+)</text>
        <dbReference type="Rhea" id="RHEA:43744"/>
        <dbReference type="Rhea" id="RHEA-COMP:10625"/>
        <dbReference type="Rhea" id="RHEA-COMP:10670"/>
        <dbReference type="ChEBI" id="CHEBI:15378"/>
        <dbReference type="ChEBI" id="CHEBI:30616"/>
        <dbReference type="ChEBI" id="CHEBI:32551"/>
        <dbReference type="ChEBI" id="CHEBI:33019"/>
        <dbReference type="ChEBI" id="CHEBI:82748"/>
        <dbReference type="ChEBI" id="CHEBI:83665"/>
        <dbReference type="ChEBI" id="CHEBI:456215"/>
        <dbReference type="EC" id="6.3.4.19"/>
    </reaction>
</comment>
<evidence type="ECO:0000256" key="2">
    <source>
        <dbReference type="ARBA" id="ARBA00022598"/>
    </source>
</evidence>
<evidence type="ECO:0000256" key="3">
    <source>
        <dbReference type="ARBA" id="ARBA00022694"/>
    </source>
</evidence>
<dbReference type="GO" id="GO:0032267">
    <property type="term" value="F:tRNA(Ile)-lysidine synthase activity"/>
    <property type="evidence" value="ECO:0007669"/>
    <property type="project" value="UniProtKB-EC"/>
</dbReference>
<evidence type="ECO:0000313" key="10">
    <source>
        <dbReference type="EMBL" id="MBB6577963.1"/>
    </source>
</evidence>
<evidence type="ECO:0000259" key="9">
    <source>
        <dbReference type="Pfam" id="PF09179"/>
    </source>
</evidence>
<comment type="similarity">
    <text evidence="7">Belongs to the tRNA(Ile)-lysidine synthase family.</text>
</comment>
<dbReference type="CDD" id="cd01992">
    <property type="entry name" value="TilS_N"/>
    <property type="match status" value="1"/>
</dbReference>
<dbReference type="PANTHER" id="PTHR43033:SF1">
    <property type="entry name" value="TRNA(ILE)-LYSIDINE SYNTHASE-RELATED"/>
    <property type="match status" value="1"/>
</dbReference>